<evidence type="ECO:0000313" key="2">
    <source>
        <dbReference type="EMBL" id="BBB15413.1"/>
    </source>
</evidence>
<name>A0A2Z5UWN2_9COXI</name>
<evidence type="ECO:0000313" key="3">
    <source>
        <dbReference type="Proteomes" id="UP000282483"/>
    </source>
</evidence>
<feature type="transmembrane region" description="Helical" evidence="1">
    <location>
        <begin position="35"/>
        <end position="60"/>
    </location>
</feature>
<feature type="transmembrane region" description="Helical" evidence="1">
    <location>
        <begin position="7"/>
        <end position="29"/>
    </location>
</feature>
<keyword evidence="1" id="KW-1133">Transmembrane helix</keyword>
<dbReference type="KEGG" id="rvi:RVIR1_09340"/>
<dbReference type="AlphaFoldDB" id="A0A2Z5UWN2"/>
<keyword evidence="3" id="KW-1185">Reference proteome</keyword>
<gene>
    <name evidence="2" type="ORF">RVIR1_09340</name>
</gene>
<dbReference type="Proteomes" id="UP000282483">
    <property type="component" value="Chromosome"/>
</dbReference>
<evidence type="ECO:0000256" key="1">
    <source>
        <dbReference type="SAM" id="Phobius"/>
    </source>
</evidence>
<accession>A0A2Z5UWN2</accession>
<protein>
    <submittedName>
        <fullName evidence="2">Uncharacterized protein</fullName>
    </submittedName>
</protein>
<keyword evidence="1" id="KW-0472">Membrane</keyword>
<sequence length="123" mass="14012">MILVPELFFDVFFGALLLLGFFFTAVFRLRRRTGLAAVALFFLLVDFLRVVVVDFFAAVVRRLRRFGAAAFLTAIKVLLENLQSAGIGILKKTKHIYTKNNSAWQSLLILTNPTMHFLFINDL</sequence>
<organism evidence="2 3">
    <name type="scientific">Candidatus Rickettsiella viridis</name>
    <dbReference type="NCBI Taxonomy" id="676208"/>
    <lineage>
        <taxon>Bacteria</taxon>
        <taxon>Pseudomonadati</taxon>
        <taxon>Pseudomonadota</taxon>
        <taxon>Gammaproteobacteria</taxon>
        <taxon>Legionellales</taxon>
        <taxon>Coxiellaceae</taxon>
        <taxon>Rickettsiella</taxon>
    </lineage>
</organism>
<reference evidence="2 3" key="1">
    <citation type="submission" date="2017-03" db="EMBL/GenBank/DDBJ databases">
        <title>The genome sequence of Candidatus Rickettsiella viridis.</title>
        <authorList>
            <person name="Nikoh N."/>
            <person name="Tsuchida T."/>
            <person name="Yamaguchi K."/>
            <person name="Maeda T."/>
            <person name="Shigenobu S."/>
            <person name="Fukatsu T."/>
        </authorList>
    </citation>
    <scope>NUCLEOTIDE SEQUENCE [LARGE SCALE GENOMIC DNA]</scope>
    <source>
        <strain evidence="2 3">Ap-RA04</strain>
    </source>
</reference>
<dbReference type="EMBL" id="AP018005">
    <property type="protein sequence ID" value="BBB15413.1"/>
    <property type="molecule type" value="Genomic_DNA"/>
</dbReference>
<proteinExistence type="predicted"/>
<keyword evidence="1" id="KW-0812">Transmembrane</keyword>